<dbReference type="Pfam" id="PF13673">
    <property type="entry name" value="Acetyltransf_10"/>
    <property type="match status" value="1"/>
</dbReference>
<dbReference type="OrthoDB" id="4228396at2"/>
<dbReference type="STRING" id="1218108.GCA_000382425_02663"/>
<sequence>MQIRKLTQKDFFDLLQAINGSFADYIVPFQLDNTQLEFKIISEDIVFEWSVGIFEENQLIAFMMHGVRKTEDKTMVYNAGTGVLPEYRGQGLVGKMYEYILPFLKENNVQQLVLEVIEDNHSAIRAYEKNGFFIQRKLLCFDGKLEVKPVSNLSSVQPLKDFYWKKLQSFWDITPSWQSSAPTMDVIEPVSLGAFIDEKLVGYLLFCPIKKRIYQIAVTPEYRRKGIATQLLTEVQQQISNEKVQLNNIDEAAENLKLFFEKQGLINDINQFEMVKNL</sequence>
<organism evidence="4 5">
    <name type="scientific">Empedobacter brevis NBRC 14943 = ATCC 43319</name>
    <dbReference type="NCBI Taxonomy" id="1218108"/>
    <lineage>
        <taxon>Bacteria</taxon>
        <taxon>Pseudomonadati</taxon>
        <taxon>Bacteroidota</taxon>
        <taxon>Flavobacteriia</taxon>
        <taxon>Flavobacteriales</taxon>
        <taxon>Weeksellaceae</taxon>
        <taxon>Empedobacter</taxon>
    </lineage>
</organism>
<dbReference type="EMBL" id="BJXC01000032">
    <property type="protein sequence ID" value="GEM53488.1"/>
    <property type="molecule type" value="Genomic_DNA"/>
</dbReference>
<evidence type="ECO:0000256" key="1">
    <source>
        <dbReference type="ARBA" id="ARBA00022679"/>
    </source>
</evidence>
<dbReference type="SUPFAM" id="SSF55729">
    <property type="entry name" value="Acyl-CoA N-acyltransferases (Nat)"/>
    <property type="match status" value="2"/>
</dbReference>
<feature type="domain" description="N-acetyltransferase" evidence="3">
    <location>
        <begin position="154"/>
        <end position="278"/>
    </location>
</feature>
<reference evidence="4 5" key="1">
    <citation type="submission" date="2019-07" db="EMBL/GenBank/DDBJ databases">
        <title>Whole genome shotgun sequence of Empedobacter brevis NBRC 14943.</title>
        <authorList>
            <person name="Hosoyama A."/>
            <person name="Uohara A."/>
            <person name="Ohji S."/>
            <person name="Ichikawa N."/>
        </authorList>
    </citation>
    <scope>NUCLEOTIDE SEQUENCE [LARGE SCALE GENOMIC DNA]</scope>
    <source>
        <strain evidence="4 5">NBRC 14943</strain>
    </source>
</reference>
<keyword evidence="5" id="KW-1185">Reference proteome</keyword>
<dbReference type="PANTHER" id="PTHR43420:SF12">
    <property type="entry name" value="N-ACETYLTRANSFERASE DOMAIN-CONTAINING PROTEIN"/>
    <property type="match status" value="1"/>
</dbReference>
<dbReference type="Proteomes" id="UP000321245">
    <property type="component" value="Unassembled WGS sequence"/>
</dbReference>
<dbReference type="AlphaFoldDB" id="A0A511NM13"/>
<dbReference type="Gene3D" id="3.40.630.30">
    <property type="match status" value="2"/>
</dbReference>
<evidence type="ECO:0000259" key="3">
    <source>
        <dbReference type="PROSITE" id="PS51186"/>
    </source>
</evidence>
<dbReference type="InterPro" id="IPR016181">
    <property type="entry name" value="Acyl_CoA_acyltransferase"/>
</dbReference>
<dbReference type="GO" id="GO:0016747">
    <property type="term" value="F:acyltransferase activity, transferring groups other than amino-acyl groups"/>
    <property type="evidence" value="ECO:0007669"/>
    <property type="project" value="InterPro"/>
</dbReference>
<name>A0A511NM13_9FLAO</name>
<dbReference type="InterPro" id="IPR000182">
    <property type="entry name" value="GNAT_dom"/>
</dbReference>
<dbReference type="PROSITE" id="PS51186">
    <property type="entry name" value="GNAT"/>
    <property type="match status" value="2"/>
</dbReference>
<feature type="domain" description="N-acetyltransferase" evidence="3">
    <location>
        <begin position="1"/>
        <end position="151"/>
    </location>
</feature>
<protein>
    <submittedName>
        <fullName evidence="4">Acetyltransferase</fullName>
    </submittedName>
</protein>
<dbReference type="RefSeq" id="WP_019976138.1">
    <property type="nucleotide sequence ID" value="NZ_BJXC01000032.1"/>
</dbReference>
<comment type="caution">
    <text evidence="4">The sequence shown here is derived from an EMBL/GenBank/DDBJ whole genome shotgun (WGS) entry which is preliminary data.</text>
</comment>
<accession>A0A511NM13</accession>
<evidence type="ECO:0000256" key="2">
    <source>
        <dbReference type="ARBA" id="ARBA00023315"/>
    </source>
</evidence>
<evidence type="ECO:0000313" key="5">
    <source>
        <dbReference type="Proteomes" id="UP000321245"/>
    </source>
</evidence>
<dbReference type="GeneID" id="84650766"/>
<dbReference type="Pfam" id="PF00583">
    <property type="entry name" value="Acetyltransf_1"/>
    <property type="match status" value="1"/>
</dbReference>
<gene>
    <name evidence="4" type="ORF">EB1_32780</name>
</gene>
<proteinExistence type="predicted"/>
<dbReference type="PANTHER" id="PTHR43420">
    <property type="entry name" value="ACETYLTRANSFERASE"/>
    <property type="match status" value="1"/>
</dbReference>
<keyword evidence="1 4" id="KW-0808">Transferase</keyword>
<dbReference type="InterPro" id="IPR050680">
    <property type="entry name" value="YpeA/RimI_acetyltransf"/>
</dbReference>
<evidence type="ECO:0000313" key="4">
    <source>
        <dbReference type="EMBL" id="GEM53488.1"/>
    </source>
</evidence>
<keyword evidence="2" id="KW-0012">Acyltransferase</keyword>
<dbReference type="CDD" id="cd04301">
    <property type="entry name" value="NAT_SF"/>
    <property type="match status" value="2"/>
</dbReference>